<proteinExistence type="predicted"/>
<organism evidence="1 2">
    <name type="scientific">Serratia quinivorans</name>
    <dbReference type="NCBI Taxonomy" id="137545"/>
    <lineage>
        <taxon>Bacteria</taxon>
        <taxon>Pseudomonadati</taxon>
        <taxon>Pseudomonadota</taxon>
        <taxon>Gammaproteobacteria</taxon>
        <taxon>Enterobacterales</taxon>
        <taxon>Yersiniaceae</taxon>
        <taxon>Serratia</taxon>
    </lineage>
</organism>
<sequence>MKQAIVLRLSSEVTTTPHYFTYELNDGEKKLISVVVHKPNSTHTYTLKNESWIDGSTQESIDINDILQTLDTSEKVDQIYIAFEIKDDGFLWLDLAGGFLLTTSDYTSHTIQRKTYSDKPTHSSITNDIETQEDFNVELFLELTEEKIFQLSLVHRDVHRYLAGLQMASIFLEEFDLEKGCSVNIG</sequence>
<evidence type="ECO:0000313" key="1">
    <source>
        <dbReference type="EMBL" id="SUI80544.1"/>
    </source>
</evidence>
<dbReference type="EMBL" id="UGYN01000002">
    <property type="protein sequence ID" value="SUI80544.1"/>
    <property type="molecule type" value="Genomic_DNA"/>
</dbReference>
<gene>
    <name evidence="1" type="ORF">NCTC11544_04182</name>
</gene>
<name>A0A380AGZ0_9GAMM</name>
<dbReference type="AlphaFoldDB" id="A0A380AGZ0"/>
<reference evidence="1 2" key="1">
    <citation type="submission" date="2018-06" db="EMBL/GenBank/DDBJ databases">
        <authorList>
            <consortium name="Pathogen Informatics"/>
            <person name="Doyle S."/>
        </authorList>
    </citation>
    <scope>NUCLEOTIDE SEQUENCE [LARGE SCALE GENOMIC DNA]</scope>
    <source>
        <strain evidence="1 2">NCTC11544</strain>
    </source>
</reference>
<protein>
    <submittedName>
        <fullName evidence="1">Uncharacterized protein</fullName>
    </submittedName>
</protein>
<evidence type="ECO:0000313" key="2">
    <source>
        <dbReference type="Proteomes" id="UP000255529"/>
    </source>
</evidence>
<dbReference type="Proteomes" id="UP000255529">
    <property type="component" value="Unassembled WGS sequence"/>
</dbReference>
<accession>A0A380AGZ0</accession>